<evidence type="ECO:0008006" key="4">
    <source>
        <dbReference type="Google" id="ProtNLM"/>
    </source>
</evidence>
<evidence type="ECO:0000313" key="3">
    <source>
        <dbReference type="Proteomes" id="UP000530928"/>
    </source>
</evidence>
<name>A0A7W0CMA1_9ACTN</name>
<dbReference type="RefSeq" id="WP_181612567.1">
    <property type="nucleotide sequence ID" value="NZ_BAABAM010000005.1"/>
</dbReference>
<dbReference type="GO" id="GO:0003989">
    <property type="term" value="F:acetyl-CoA carboxylase activity"/>
    <property type="evidence" value="ECO:0007669"/>
    <property type="project" value="InterPro"/>
</dbReference>
<keyword evidence="3" id="KW-1185">Reference proteome</keyword>
<dbReference type="Proteomes" id="UP000530928">
    <property type="component" value="Unassembled WGS sequence"/>
</dbReference>
<comment type="caution">
    <text evidence="2">The sequence shown here is derived from an EMBL/GenBank/DDBJ whole genome shotgun (WGS) entry which is preliminary data.</text>
</comment>
<organism evidence="2 3">
    <name type="scientific">Nonomuraea soli</name>
    <dbReference type="NCBI Taxonomy" id="1032476"/>
    <lineage>
        <taxon>Bacteria</taxon>
        <taxon>Bacillati</taxon>
        <taxon>Actinomycetota</taxon>
        <taxon>Actinomycetes</taxon>
        <taxon>Streptosporangiales</taxon>
        <taxon>Streptosporangiaceae</taxon>
        <taxon>Nonomuraea</taxon>
    </lineage>
</organism>
<dbReference type="EMBL" id="JACDUR010000005">
    <property type="protein sequence ID" value="MBA2893803.1"/>
    <property type="molecule type" value="Genomic_DNA"/>
</dbReference>
<sequence>MMPGDEQVKVRFVGGDPAPEEIAAVMAALARTLAAKAGQDDDAPARLPAWDEPRAFEAPNSWSSR</sequence>
<dbReference type="Pfam" id="PF13822">
    <property type="entry name" value="ACC_epsilon"/>
    <property type="match status" value="1"/>
</dbReference>
<gene>
    <name evidence="2" type="ORF">HNR30_005164</name>
</gene>
<accession>A0A7W0CMA1</accession>
<dbReference type="GO" id="GO:0004658">
    <property type="term" value="F:propionyl-CoA carboxylase activity"/>
    <property type="evidence" value="ECO:0007669"/>
    <property type="project" value="InterPro"/>
</dbReference>
<reference evidence="2 3" key="1">
    <citation type="submission" date="2020-07" db="EMBL/GenBank/DDBJ databases">
        <title>Genomic Encyclopedia of Type Strains, Phase IV (KMG-IV): sequencing the most valuable type-strain genomes for metagenomic binning, comparative biology and taxonomic classification.</title>
        <authorList>
            <person name="Goeker M."/>
        </authorList>
    </citation>
    <scope>NUCLEOTIDE SEQUENCE [LARGE SCALE GENOMIC DNA]</scope>
    <source>
        <strain evidence="2 3">DSM 45533</strain>
    </source>
</reference>
<dbReference type="AlphaFoldDB" id="A0A7W0CMA1"/>
<protein>
    <recommendedName>
        <fullName evidence="4">Acyl-CoA carboxylase subunit epsilon</fullName>
    </recommendedName>
</protein>
<evidence type="ECO:0000256" key="1">
    <source>
        <dbReference type="SAM" id="MobiDB-lite"/>
    </source>
</evidence>
<dbReference type="InterPro" id="IPR032716">
    <property type="entry name" value="ACC_epsilon"/>
</dbReference>
<proteinExistence type="predicted"/>
<feature type="region of interest" description="Disordered" evidence="1">
    <location>
        <begin position="37"/>
        <end position="65"/>
    </location>
</feature>
<evidence type="ECO:0000313" key="2">
    <source>
        <dbReference type="EMBL" id="MBA2893803.1"/>
    </source>
</evidence>